<dbReference type="Proteomes" id="UP000271889">
    <property type="component" value="Unassembled WGS sequence"/>
</dbReference>
<keyword evidence="2" id="KW-1133">Transmembrane helix</keyword>
<dbReference type="InterPro" id="IPR019420">
    <property type="entry name" value="7TM_GPCR_serpentine_rcpt_Srbc"/>
</dbReference>
<dbReference type="AlphaFoldDB" id="A0A3P6RJS9"/>
<dbReference type="InterPro" id="IPR052322">
    <property type="entry name" value="Mito_rRNA_Mtase_NSUN4"/>
</dbReference>
<evidence type="ECO:0000256" key="1">
    <source>
        <dbReference type="SAM" id="MobiDB-lite"/>
    </source>
</evidence>
<proteinExistence type="predicted"/>
<feature type="transmembrane region" description="Helical" evidence="2">
    <location>
        <begin position="66"/>
        <end position="87"/>
    </location>
</feature>
<keyword evidence="2" id="KW-0472">Membrane</keyword>
<evidence type="ECO:0000256" key="2">
    <source>
        <dbReference type="SAM" id="Phobius"/>
    </source>
</evidence>
<dbReference type="EMBL" id="UYRV01007743">
    <property type="protein sequence ID" value="VDK54930.1"/>
    <property type="molecule type" value="Genomic_DNA"/>
</dbReference>
<reference evidence="3 4" key="1">
    <citation type="submission" date="2018-11" db="EMBL/GenBank/DDBJ databases">
        <authorList>
            <consortium name="Pathogen Informatics"/>
        </authorList>
    </citation>
    <scope>NUCLEOTIDE SEQUENCE [LARGE SCALE GENOMIC DNA]</scope>
</reference>
<dbReference type="OrthoDB" id="5794962at2759"/>
<name>A0A3P6RJS9_CYLGO</name>
<keyword evidence="2" id="KW-0812">Transmembrane</keyword>
<gene>
    <name evidence="3" type="ORF">CGOC_LOCUS3150</name>
</gene>
<feature type="transmembrane region" description="Helical" evidence="2">
    <location>
        <begin position="20"/>
        <end position="39"/>
    </location>
</feature>
<protein>
    <submittedName>
        <fullName evidence="3">Uncharacterized protein</fullName>
    </submittedName>
</protein>
<feature type="region of interest" description="Disordered" evidence="1">
    <location>
        <begin position="126"/>
        <end position="149"/>
    </location>
</feature>
<dbReference type="PANTHER" id="PTHR46955:SF3">
    <property type="entry name" value="G_PROTEIN_RECEP_F1_2 DOMAIN-CONTAINING PROTEIN"/>
    <property type="match status" value="1"/>
</dbReference>
<sequence length="149" mass="16541">MSPFQALFYPISYRRICSALYANISLSSAFLIACVDLLLEFTLSPIRESHDCGTIGCFVSDSFLRYWGASNMALGGIIITISTILIFKLQMMGRKSQSNAFSTRDANVYAQTYMVLLIYHSNNTKSTGRPLKAERPHPGVSIRDVSPSN</sequence>
<evidence type="ECO:0000313" key="4">
    <source>
        <dbReference type="Proteomes" id="UP000271889"/>
    </source>
</evidence>
<accession>A0A3P6RJS9</accession>
<dbReference type="Pfam" id="PF10316">
    <property type="entry name" value="7TM_GPCR_Srbc"/>
    <property type="match status" value="1"/>
</dbReference>
<keyword evidence="4" id="KW-1185">Reference proteome</keyword>
<organism evidence="3 4">
    <name type="scientific">Cylicostephanus goldi</name>
    <name type="common">Nematode worm</name>
    <dbReference type="NCBI Taxonomy" id="71465"/>
    <lineage>
        <taxon>Eukaryota</taxon>
        <taxon>Metazoa</taxon>
        <taxon>Ecdysozoa</taxon>
        <taxon>Nematoda</taxon>
        <taxon>Chromadorea</taxon>
        <taxon>Rhabditida</taxon>
        <taxon>Rhabditina</taxon>
        <taxon>Rhabditomorpha</taxon>
        <taxon>Strongyloidea</taxon>
        <taxon>Strongylidae</taxon>
        <taxon>Cylicostephanus</taxon>
    </lineage>
</organism>
<dbReference type="PANTHER" id="PTHR46955">
    <property type="entry name" value="PROTEIN CBG01349-RELATED"/>
    <property type="match status" value="1"/>
</dbReference>
<evidence type="ECO:0000313" key="3">
    <source>
        <dbReference type="EMBL" id="VDK54930.1"/>
    </source>
</evidence>